<accession>A0ABY4IJV8</accession>
<feature type="signal peptide" evidence="2">
    <location>
        <begin position="1"/>
        <end position="26"/>
    </location>
</feature>
<gene>
    <name evidence="3" type="ORF">KV396_00560</name>
</gene>
<evidence type="ECO:0000256" key="2">
    <source>
        <dbReference type="SAM" id="SignalP"/>
    </source>
</evidence>
<sequence>MDITKKMIAIAGVALVVGLAGCTADAANEEEGSGSQTAAETKSPLEEYLASVYDSSLSEEAQEKERKALDAKFGEVLVKCMKEQGFEYYTVETEDIAEAEIDWRPDDRDWVEKYGYGTFENPAFGEAEVEQTEPDPNFAYRDSLPESARAAYDLAYSGPDNPVDENGQPLVDYDWKQEGCNGLANHEVFDAGEPDPYADLQARIDEVQRGWDMDRPEMAELNGEWSACMSEAGESGFGMPFDARASVSEADPGNIKPAPGEDPDDVESPSEDSPEMKALREREIELALIDLDCREKTEYAKKSQELQYAAERQFIEDNKAELDEFKLAAEQADG</sequence>
<reference evidence="3 4" key="1">
    <citation type="submission" date="2021-06" db="EMBL/GenBank/DDBJ databases">
        <title>Genome-based taxonomic framework of Microbacterium strains isolated from marine environment, the description of four new species and reclassification of four preexisting species.</title>
        <authorList>
            <person name="Lee S.D."/>
            <person name="Kim S.-M."/>
            <person name="Byeon Y.-S."/>
            <person name="Yang H.L."/>
            <person name="Kim I.S."/>
        </authorList>
    </citation>
    <scope>NUCLEOTIDE SEQUENCE [LARGE SCALE GENOMIC DNA]</scope>
    <source>
        <strain evidence="3 4">SSW1-36</strain>
    </source>
</reference>
<keyword evidence="4" id="KW-1185">Reference proteome</keyword>
<dbReference type="Proteomes" id="UP000831963">
    <property type="component" value="Chromosome"/>
</dbReference>
<organism evidence="3 4">
    <name type="scientific">Microbacterium galbinum</name>
    <dbReference type="NCBI Taxonomy" id="2851646"/>
    <lineage>
        <taxon>Bacteria</taxon>
        <taxon>Bacillati</taxon>
        <taxon>Actinomycetota</taxon>
        <taxon>Actinomycetes</taxon>
        <taxon>Micrococcales</taxon>
        <taxon>Microbacteriaceae</taxon>
        <taxon>Microbacterium</taxon>
    </lineage>
</organism>
<name>A0ABY4IJV8_9MICO</name>
<dbReference type="PROSITE" id="PS51257">
    <property type="entry name" value="PROKAR_LIPOPROTEIN"/>
    <property type="match status" value="1"/>
</dbReference>
<dbReference type="EMBL" id="CP078077">
    <property type="protein sequence ID" value="UPL13069.1"/>
    <property type="molecule type" value="Genomic_DNA"/>
</dbReference>
<keyword evidence="2" id="KW-0732">Signal</keyword>
<proteinExistence type="predicted"/>
<feature type="compositionally biased region" description="Acidic residues" evidence="1">
    <location>
        <begin position="261"/>
        <end position="273"/>
    </location>
</feature>
<evidence type="ECO:0000256" key="1">
    <source>
        <dbReference type="SAM" id="MobiDB-lite"/>
    </source>
</evidence>
<evidence type="ECO:0000313" key="3">
    <source>
        <dbReference type="EMBL" id="UPL13069.1"/>
    </source>
</evidence>
<feature type="chain" id="PRO_5046525361" evidence="2">
    <location>
        <begin position="27"/>
        <end position="334"/>
    </location>
</feature>
<dbReference type="RefSeq" id="WP_247956508.1">
    <property type="nucleotide sequence ID" value="NZ_CP078077.1"/>
</dbReference>
<evidence type="ECO:0000313" key="4">
    <source>
        <dbReference type="Proteomes" id="UP000831963"/>
    </source>
</evidence>
<protein>
    <submittedName>
        <fullName evidence="3">Uncharacterized protein</fullName>
    </submittedName>
</protein>
<feature type="region of interest" description="Disordered" evidence="1">
    <location>
        <begin position="232"/>
        <end position="277"/>
    </location>
</feature>